<dbReference type="InterPro" id="IPR042208">
    <property type="entry name" value="D-ser_dehydrat-like_sf"/>
</dbReference>
<evidence type="ECO:0000256" key="9">
    <source>
        <dbReference type="ARBA" id="ARBA00051198"/>
    </source>
</evidence>
<dbReference type="InterPro" id="IPR023214">
    <property type="entry name" value="HAD_sf"/>
</dbReference>
<proteinExistence type="inferred from homology"/>
<dbReference type="RefSeq" id="XP_040686936.1">
    <property type="nucleotide sequence ID" value="XM_040837864.1"/>
</dbReference>
<comment type="catalytic activity">
    <reaction evidence="9">
        <text>D-serine = pyruvate + NH4(+)</text>
        <dbReference type="Rhea" id="RHEA:13977"/>
        <dbReference type="ChEBI" id="CHEBI:15361"/>
        <dbReference type="ChEBI" id="CHEBI:28938"/>
        <dbReference type="ChEBI" id="CHEBI:35247"/>
        <dbReference type="EC" id="4.3.1.18"/>
    </reaction>
    <physiologicalReaction direction="left-to-right" evidence="9">
        <dbReference type="Rhea" id="RHEA:13978"/>
    </physiologicalReaction>
</comment>
<dbReference type="InterPro" id="IPR026956">
    <property type="entry name" value="D-ser_dehydrat-like_dom"/>
</dbReference>
<dbReference type="InterPro" id="IPR041492">
    <property type="entry name" value="HAD_2"/>
</dbReference>
<dbReference type="PRINTS" id="PR00413">
    <property type="entry name" value="HADHALOGNASE"/>
</dbReference>
<evidence type="ECO:0000313" key="16">
    <source>
        <dbReference type="EMBL" id="OJJ33259.1"/>
    </source>
</evidence>
<dbReference type="InterPro" id="IPR036412">
    <property type="entry name" value="HAD-like_sf"/>
</dbReference>
<dbReference type="InterPro" id="IPR051466">
    <property type="entry name" value="D-amino_acid_metab_enzyme"/>
</dbReference>
<dbReference type="GO" id="GO:0008721">
    <property type="term" value="F:D-serine ammonia-lyase activity"/>
    <property type="evidence" value="ECO:0007669"/>
    <property type="project" value="UniProtKB-EC"/>
</dbReference>
<dbReference type="Pfam" id="PF01168">
    <property type="entry name" value="Ala_racemase_N"/>
    <property type="match status" value="1"/>
</dbReference>
<feature type="signal peptide" evidence="14">
    <location>
        <begin position="1"/>
        <end position="26"/>
    </location>
</feature>
<feature type="domain" description="D-serine dehydratase-like" evidence="15">
    <location>
        <begin position="476"/>
        <end position="587"/>
    </location>
</feature>
<keyword evidence="7" id="KW-0663">Pyridoxal phosphate</keyword>
<dbReference type="Gene3D" id="3.40.50.1000">
    <property type="entry name" value="HAD superfamily/HAD-like"/>
    <property type="match status" value="1"/>
</dbReference>
<dbReference type="EMBL" id="KV878214">
    <property type="protein sequence ID" value="OJJ33259.1"/>
    <property type="molecule type" value="Genomic_DNA"/>
</dbReference>
<dbReference type="Gene3D" id="3.20.20.10">
    <property type="entry name" value="Alanine racemase"/>
    <property type="match status" value="1"/>
</dbReference>
<dbReference type="AlphaFoldDB" id="A0A1L9RE95"/>
<comment type="function">
    <text evidence="10">Catalyzes the conversion of D-serine to pyruvate and ammonia. May play a role in D-serine detoxification.</text>
</comment>
<keyword evidence="14" id="KW-0732">Signal</keyword>
<dbReference type="GO" id="GO:0036088">
    <property type="term" value="P:D-serine catabolic process"/>
    <property type="evidence" value="ECO:0007669"/>
    <property type="project" value="TreeGrafter"/>
</dbReference>
<organism evidence="16 17">
    <name type="scientific">Aspergillus wentii DTO 134E9</name>
    <dbReference type="NCBI Taxonomy" id="1073089"/>
    <lineage>
        <taxon>Eukaryota</taxon>
        <taxon>Fungi</taxon>
        <taxon>Dikarya</taxon>
        <taxon>Ascomycota</taxon>
        <taxon>Pezizomycotina</taxon>
        <taxon>Eurotiomycetes</taxon>
        <taxon>Eurotiomycetidae</taxon>
        <taxon>Eurotiales</taxon>
        <taxon>Aspergillaceae</taxon>
        <taxon>Aspergillus</taxon>
        <taxon>Aspergillus subgen. Cremei</taxon>
    </lineage>
</organism>
<keyword evidence="4" id="KW-0216">Detoxification</keyword>
<dbReference type="InterPro" id="IPR001608">
    <property type="entry name" value="Ala_racemase_N"/>
</dbReference>
<dbReference type="FunFam" id="3.20.20.10:FF:000016">
    <property type="entry name" value="D-serine dehydratase"/>
    <property type="match status" value="1"/>
</dbReference>
<dbReference type="InterPro" id="IPR029066">
    <property type="entry name" value="PLP-binding_barrel"/>
</dbReference>
<dbReference type="NCBIfam" id="TIGR01493">
    <property type="entry name" value="HAD-SF-IA-v2"/>
    <property type="match status" value="1"/>
</dbReference>
<reference evidence="17" key="1">
    <citation type="journal article" date="2017" name="Genome Biol.">
        <title>Comparative genomics reveals high biological diversity and specific adaptations in the industrially and medically important fungal genus Aspergillus.</title>
        <authorList>
            <person name="de Vries R.P."/>
            <person name="Riley R."/>
            <person name="Wiebenga A."/>
            <person name="Aguilar-Osorio G."/>
            <person name="Amillis S."/>
            <person name="Uchima C.A."/>
            <person name="Anderluh G."/>
            <person name="Asadollahi M."/>
            <person name="Askin M."/>
            <person name="Barry K."/>
            <person name="Battaglia E."/>
            <person name="Bayram O."/>
            <person name="Benocci T."/>
            <person name="Braus-Stromeyer S.A."/>
            <person name="Caldana C."/>
            <person name="Canovas D."/>
            <person name="Cerqueira G.C."/>
            <person name="Chen F."/>
            <person name="Chen W."/>
            <person name="Choi C."/>
            <person name="Clum A."/>
            <person name="Dos Santos R.A."/>
            <person name="Damasio A.R."/>
            <person name="Diallinas G."/>
            <person name="Emri T."/>
            <person name="Fekete E."/>
            <person name="Flipphi M."/>
            <person name="Freyberg S."/>
            <person name="Gallo A."/>
            <person name="Gournas C."/>
            <person name="Habgood R."/>
            <person name="Hainaut M."/>
            <person name="Harispe M.L."/>
            <person name="Henrissat B."/>
            <person name="Hilden K.S."/>
            <person name="Hope R."/>
            <person name="Hossain A."/>
            <person name="Karabika E."/>
            <person name="Karaffa L."/>
            <person name="Karanyi Z."/>
            <person name="Krasevec N."/>
            <person name="Kuo A."/>
            <person name="Kusch H."/>
            <person name="LaButti K."/>
            <person name="Lagendijk E.L."/>
            <person name="Lapidus A."/>
            <person name="Levasseur A."/>
            <person name="Lindquist E."/>
            <person name="Lipzen A."/>
            <person name="Logrieco A.F."/>
            <person name="MacCabe A."/>
            <person name="Maekelae M.R."/>
            <person name="Malavazi I."/>
            <person name="Melin P."/>
            <person name="Meyer V."/>
            <person name="Mielnichuk N."/>
            <person name="Miskei M."/>
            <person name="Molnar A.P."/>
            <person name="Mule G."/>
            <person name="Ngan C.Y."/>
            <person name="Orejas M."/>
            <person name="Orosz E."/>
            <person name="Ouedraogo J.P."/>
            <person name="Overkamp K.M."/>
            <person name="Park H.-S."/>
            <person name="Perrone G."/>
            <person name="Piumi F."/>
            <person name="Punt P.J."/>
            <person name="Ram A.F."/>
            <person name="Ramon A."/>
            <person name="Rauscher S."/>
            <person name="Record E."/>
            <person name="Riano-Pachon D.M."/>
            <person name="Robert V."/>
            <person name="Roehrig J."/>
            <person name="Ruller R."/>
            <person name="Salamov A."/>
            <person name="Salih N.S."/>
            <person name="Samson R.A."/>
            <person name="Sandor E."/>
            <person name="Sanguinetti M."/>
            <person name="Schuetze T."/>
            <person name="Sepcic K."/>
            <person name="Shelest E."/>
            <person name="Sherlock G."/>
            <person name="Sophianopoulou V."/>
            <person name="Squina F.M."/>
            <person name="Sun H."/>
            <person name="Susca A."/>
            <person name="Todd R.B."/>
            <person name="Tsang A."/>
            <person name="Unkles S.E."/>
            <person name="van de Wiele N."/>
            <person name="van Rossen-Uffink D."/>
            <person name="Oliveira J.V."/>
            <person name="Vesth T.C."/>
            <person name="Visser J."/>
            <person name="Yu J.-H."/>
            <person name="Zhou M."/>
            <person name="Andersen M.R."/>
            <person name="Archer D.B."/>
            <person name="Baker S.E."/>
            <person name="Benoit I."/>
            <person name="Brakhage A.A."/>
            <person name="Braus G.H."/>
            <person name="Fischer R."/>
            <person name="Frisvad J.C."/>
            <person name="Goldman G.H."/>
            <person name="Houbraken J."/>
            <person name="Oakley B."/>
            <person name="Pocsi I."/>
            <person name="Scazzocchio C."/>
            <person name="Seiboth B."/>
            <person name="vanKuyk P.A."/>
            <person name="Wortman J."/>
            <person name="Dyer P.S."/>
            <person name="Grigoriev I.V."/>
        </authorList>
    </citation>
    <scope>NUCLEOTIDE SEQUENCE [LARGE SCALE GENOMIC DNA]</scope>
    <source>
        <strain evidence="17">DTO 134E9</strain>
    </source>
</reference>
<dbReference type="NCBIfam" id="TIGR01509">
    <property type="entry name" value="HAD-SF-IA-v3"/>
    <property type="match status" value="1"/>
</dbReference>
<dbReference type="EC" id="4.3.1.18" evidence="11"/>
<dbReference type="PANTHER" id="PTHR28004:SF2">
    <property type="entry name" value="D-SERINE DEHYDRATASE"/>
    <property type="match status" value="1"/>
</dbReference>
<keyword evidence="6" id="KW-0862">Zinc</keyword>
<evidence type="ECO:0000256" key="6">
    <source>
        <dbReference type="ARBA" id="ARBA00022833"/>
    </source>
</evidence>
<evidence type="ECO:0000313" key="17">
    <source>
        <dbReference type="Proteomes" id="UP000184383"/>
    </source>
</evidence>
<dbReference type="GeneID" id="63753712"/>
<evidence type="ECO:0000256" key="14">
    <source>
        <dbReference type="SAM" id="SignalP"/>
    </source>
</evidence>
<dbReference type="Pfam" id="PF14031">
    <property type="entry name" value="D-ser_dehydrat"/>
    <property type="match status" value="1"/>
</dbReference>
<evidence type="ECO:0000256" key="5">
    <source>
        <dbReference type="ARBA" id="ARBA00022723"/>
    </source>
</evidence>
<dbReference type="OrthoDB" id="20198at2759"/>
<dbReference type="InterPro" id="IPR023198">
    <property type="entry name" value="PGP-like_dom2"/>
</dbReference>
<dbReference type="SUPFAM" id="SSF56784">
    <property type="entry name" value="HAD-like"/>
    <property type="match status" value="1"/>
</dbReference>
<evidence type="ECO:0000256" key="1">
    <source>
        <dbReference type="ARBA" id="ARBA00001933"/>
    </source>
</evidence>
<comment type="cofactor">
    <cofactor evidence="1">
        <name>pyridoxal 5'-phosphate</name>
        <dbReference type="ChEBI" id="CHEBI:597326"/>
    </cofactor>
</comment>
<evidence type="ECO:0000259" key="15">
    <source>
        <dbReference type="SMART" id="SM01119"/>
    </source>
</evidence>
<evidence type="ECO:0000256" key="8">
    <source>
        <dbReference type="ARBA" id="ARBA00023239"/>
    </source>
</evidence>
<dbReference type="Gene3D" id="1.10.150.240">
    <property type="entry name" value="Putative phosphatase, domain 2"/>
    <property type="match status" value="1"/>
</dbReference>
<comment type="similarity">
    <text evidence="3">Belongs to the DSD1 family.</text>
</comment>
<name>A0A1L9RE95_ASPWE</name>
<dbReference type="Pfam" id="PF13419">
    <property type="entry name" value="HAD_2"/>
    <property type="match status" value="1"/>
</dbReference>
<accession>A0A1L9RE95</accession>
<comment type="cofactor">
    <cofactor evidence="2">
        <name>Zn(2+)</name>
        <dbReference type="ChEBI" id="CHEBI:29105"/>
    </cofactor>
</comment>
<evidence type="ECO:0000256" key="2">
    <source>
        <dbReference type="ARBA" id="ARBA00001947"/>
    </source>
</evidence>
<evidence type="ECO:0000256" key="3">
    <source>
        <dbReference type="ARBA" id="ARBA00005323"/>
    </source>
</evidence>
<protein>
    <recommendedName>
        <fullName evidence="12">D-serine dehydratase</fullName>
        <ecNumber evidence="11">4.3.1.18</ecNumber>
    </recommendedName>
    <alternativeName>
        <fullName evidence="13">D-serine deaminase</fullName>
    </alternativeName>
</protein>
<dbReference type="VEuPathDB" id="FungiDB:ASPWEDRAFT_53282"/>
<dbReference type="GO" id="GO:0016791">
    <property type="term" value="F:phosphatase activity"/>
    <property type="evidence" value="ECO:0007669"/>
    <property type="project" value="UniProtKB-ARBA"/>
</dbReference>
<dbReference type="GO" id="GO:0009636">
    <property type="term" value="P:response to toxic substance"/>
    <property type="evidence" value="ECO:0007669"/>
    <property type="project" value="UniProtKB-KW"/>
</dbReference>
<evidence type="ECO:0000256" key="12">
    <source>
        <dbReference type="ARBA" id="ARBA00069616"/>
    </source>
</evidence>
<dbReference type="SUPFAM" id="SSF51419">
    <property type="entry name" value="PLP-binding barrel"/>
    <property type="match status" value="1"/>
</dbReference>
<sequence length="603" mass="65764">MAPKAVIFDLLTALLDSWGLWDTAAGDKTAGLRWRKRYLELTFGCGAYRPYADLVQESARDTGLPSAAPNTLLNTWDQLQPWPEVTDVLHRLKARGYRVGVVSNCSRDLGYQAVARCGASFDAIVMAEDAGFYKPRPEAYARILSELGVEAHDALFVAGSNGDVVGAAGVGMEVVWHNRIGLPALPGSAPLIEGSSLPSVLRPLLGCEGLLRSEIPTPSLYLNRRVFENNCLRMHQRAKELNAQFRVHIKTHKTVEGTELEVKDTDGRIACSTIKEIEHIQPLIRKGTVRSILYGVPPVKSSIQRLAAMRKRLPAEYILMVDHPSQIDLIPSSFSTQPWPIFINIDCGTKREGLPLGSDRLNCLIAHALQSTQVSIHGFYCHSGHSYRSNNLPDAEEHLFNEISCASAAANLCLESKQDLNLVLSVGATPTAHAASSTITQKLANLPGTPELHAGNFAILDLQQVSTGLVDISHVASWIEAEVNSVYPDRGEVLINLGCLGIGREPGREAGVWGRAMLVSEGTAGSRSFEWDVVRISQEHGIIAPRTVDADVRMKMVNGVVVGSRVRIIPQHACIAGAMHDSYVVVDEDDGRCVGEWARCRGW</sequence>
<feature type="chain" id="PRO_5012499298" description="D-serine dehydratase" evidence="14">
    <location>
        <begin position="27"/>
        <end position="603"/>
    </location>
</feature>
<evidence type="ECO:0000256" key="10">
    <source>
        <dbReference type="ARBA" id="ARBA00055764"/>
    </source>
</evidence>
<evidence type="ECO:0000256" key="13">
    <source>
        <dbReference type="ARBA" id="ARBA00075219"/>
    </source>
</evidence>
<evidence type="ECO:0000256" key="4">
    <source>
        <dbReference type="ARBA" id="ARBA00022575"/>
    </source>
</evidence>
<dbReference type="SMART" id="SM01119">
    <property type="entry name" value="D-ser_dehydrat"/>
    <property type="match status" value="1"/>
</dbReference>
<gene>
    <name evidence="16" type="ORF">ASPWEDRAFT_53282</name>
</gene>
<dbReference type="GO" id="GO:0046872">
    <property type="term" value="F:metal ion binding"/>
    <property type="evidence" value="ECO:0007669"/>
    <property type="project" value="UniProtKB-KW"/>
</dbReference>
<keyword evidence="5" id="KW-0479">Metal-binding</keyword>
<dbReference type="PANTHER" id="PTHR28004">
    <property type="entry name" value="ZGC:162816-RELATED"/>
    <property type="match status" value="1"/>
</dbReference>
<dbReference type="STRING" id="1073089.A0A1L9RE95"/>
<dbReference type="NCBIfam" id="TIGR01549">
    <property type="entry name" value="HAD-SF-IA-v1"/>
    <property type="match status" value="1"/>
</dbReference>
<evidence type="ECO:0000256" key="11">
    <source>
        <dbReference type="ARBA" id="ARBA00066349"/>
    </source>
</evidence>
<keyword evidence="17" id="KW-1185">Reference proteome</keyword>
<keyword evidence="8" id="KW-0456">Lyase</keyword>
<dbReference type="Proteomes" id="UP000184383">
    <property type="component" value="Unassembled WGS sequence"/>
</dbReference>
<dbReference type="InterPro" id="IPR006439">
    <property type="entry name" value="HAD-SF_hydro_IA"/>
</dbReference>
<evidence type="ECO:0000256" key="7">
    <source>
        <dbReference type="ARBA" id="ARBA00022898"/>
    </source>
</evidence>
<dbReference type="Gene3D" id="2.40.37.20">
    <property type="entry name" value="D-serine dehydratase-like domain"/>
    <property type="match status" value="1"/>
</dbReference>